<accession>A0ABT0HG70</accession>
<sequence length="234" mass="25408">MKTSDKLMVGLLLVGLLTLVGSTVALKAEHDKIDFNDPFYGYSATTIKPFRVLKIEVDSANKQPVKSTQTAISIQVGKSFAIRRQDQSSVPFTYRSVGDTLLVRYKPERIYWHNSTDDLLATKPFAYIIVPSIGGLVVNGAICTLTGLNADSLQITSTNALVRIDKSTIGQLTASGQRGSFLQTASANRIKAATIITRDSTGFMAERDVFGSLSMQNDANTMISLPASLLQKLQ</sequence>
<organism evidence="1 2">
    <name type="scientific">Spirosoma liriopis</name>
    <dbReference type="NCBI Taxonomy" id="2937440"/>
    <lineage>
        <taxon>Bacteria</taxon>
        <taxon>Pseudomonadati</taxon>
        <taxon>Bacteroidota</taxon>
        <taxon>Cytophagia</taxon>
        <taxon>Cytophagales</taxon>
        <taxon>Cytophagaceae</taxon>
        <taxon>Spirosoma</taxon>
    </lineage>
</organism>
<gene>
    <name evidence="1" type="ORF">M0L20_04720</name>
</gene>
<name>A0ABT0HG70_9BACT</name>
<evidence type="ECO:0000313" key="2">
    <source>
        <dbReference type="Proteomes" id="UP001202180"/>
    </source>
</evidence>
<protein>
    <recommendedName>
        <fullName evidence="3">Auto-transporter adhesin head GIN domain-containing protein</fullName>
    </recommendedName>
</protein>
<keyword evidence="2" id="KW-1185">Reference proteome</keyword>
<evidence type="ECO:0000313" key="1">
    <source>
        <dbReference type="EMBL" id="MCK8491143.1"/>
    </source>
</evidence>
<dbReference type="Proteomes" id="UP001202180">
    <property type="component" value="Unassembled WGS sequence"/>
</dbReference>
<comment type="caution">
    <text evidence="1">The sequence shown here is derived from an EMBL/GenBank/DDBJ whole genome shotgun (WGS) entry which is preliminary data.</text>
</comment>
<reference evidence="1 2" key="1">
    <citation type="submission" date="2022-04" db="EMBL/GenBank/DDBJ databases">
        <title>Spirosoma sp. strain RP8 genome sequencing and assembly.</title>
        <authorList>
            <person name="Jung Y."/>
        </authorList>
    </citation>
    <scope>NUCLEOTIDE SEQUENCE [LARGE SCALE GENOMIC DNA]</scope>
    <source>
        <strain evidence="1 2">RP8</strain>
    </source>
</reference>
<dbReference type="EMBL" id="JALPRF010000001">
    <property type="protein sequence ID" value="MCK8491143.1"/>
    <property type="molecule type" value="Genomic_DNA"/>
</dbReference>
<proteinExistence type="predicted"/>
<dbReference type="RefSeq" id="WP_248475926.1">
    <property type="nucleotide sequence ID" value="NZ_JALPRF010000001.1"/>
</dbReference>
<evidence type="ECO:0008006" key="3">
    <source>
        <dbReference type="Google" id="ProtNLM"/>
    </source>
</evidence>